<feature type="transmembrane region" description="Helical" evidence="1">
    <location>
        <begin position="369"/>
        <end position="392"/>
    </location>
</feature>
<dbReference type="PANTHER" id="PTHR38454">
    <property type="entry name" value="INTEGRAL MEMBRANE PROTEIN-RELATED"/>
    <property type="match status" value="1"/>
</dbReference>
<name>A0A542DVX8_9MICO</name>
<feature type="transmembrane region" description="Helical" evidence="1">
    <location>
        <begin position="213"/>
        <end position="246"/>
    </location>
</feature>
<feature type="transmembrane region" description="Helical" evidence="1">
    <location>
        <begin position="21"/>
        <end position="44"/>
    </location>
</feature>
<dbReference type="Proteomes" id="UP000317893">
    <property type="component" value="Unassembled WGS sequence"/>
</dbReference>
<feature type="transmembrane region" description="Helical" evidence="1">
    <location>
        <begin position="504"/>
        <end position="525"/>
    </location>
</feature>
<dbReference type="AlphaFoldDB" id="A0A542DVX8"/>
<protein>
    <submittedName>
        <fullName evidence="2">Membrane protein YfhO</fullName>
    </submittedName>
</protein>
<keyword evidence="1" id="KW-0472">Membrane</keyword>
<evidence type="ECO:0000313" key="3">
    <source>
        <dbReference type="Proteomes" id="UP000317893"/>
    </source>
</evidence>
<feature type="transmembrane region" description="Helical" evidence="1">
    <location>
        <begin position="339"/>
        <end position="357"/>
    </location>
</feature>
<organism evidence="2 3">
    <name type="scientific">Lapillicoccus jejuensis</name>
    <dbReference type="NCBI Taxonomy" id="402171"/>
    <lineage>
        <taxon>Bacteria</taxon>
        <taxon>Bacillati</taxon>
        <taxon>Actinomycetota</taxon>
        <taxon>Actinomycetes</taxon>
        <taxon>Micrococcales</taxon>
        <taxon>Intrasporangiaceae</taxon>
        <taxon>Lapillicoccus</taxon>
    </lineage>
</organism>
<accession>A0A542DVX8</accession>
<feature type="transmembrane region" description="Helical" evidence="1">
    <location>
        <begin position="162"/>
        <end position="184"/>
    </location>
</feature>
<feature type="transmembrane region" description="Helical" evidence="1">
    <location>
        <begin position="135"/>
        <end position="155"/>
    </location>
</feature>
<dbReference type="EMBL" id="VFMN01000001">
    <property type="protein sequence ID" value="TQJ07247.1"/>
    <property type="molecule type" value="Genomic_DNA"/>
</dbReference>
<feature type="transmembrane region" description="Helical" evidence="1">
    <location>
        <begin position="442"/>
        <end position="460"/>
    </location>
</feature>
<dbReference type="RefSeq" id="WP_211355895.1">
    <property type="nucleotide sequence ID" value="NZ_BAAAPR010000006.1"/>
</dbReference>
<dbReference type="InterPro" id="IPR018580">
    <property type="entry name" value="Uncharacterised_YfhO"/>
</dbReference>
<reference evidence="2 3" key="1">
    <citation type="submission" date="2019-06" db="EMBL/GenBank/DDBJ databases">
        <title>Sequencing the genomes of 1000 actinobacteria strains.</title>
        <authorList>
            <person name="Klenk H.-P."/>
        </authorList>
    </citation>
    <scope>NUCLEOTIDE SEQUENCE [LARGE SCALE GENOMIC DNA]</scope>
    <source>
        <strain evidence="2 3">DSM 18607</strain>
    </source>
</reference>
<keyword evidence="1" id="KW-0812">Transmembrane</keyword>
<feature type="transmembrane region" description="Helical" evidence="1">
    <location>
        <begin position="906"/>
        <end position="928"/>
    </location>
</feature>
<evidence type="ECO:0000256" key="1">
    <source>
        <dbReference type="SAM" id="Phobius"/>
    </source>
</evidence>
<proteinExistence type="predicted"/>
<keyword evidence="1" id="KW-1133">Transmembrane helix</keyword>
<evidence type="ECO:0000313" key="2">
    <source>
        <dbReference type="EMBL" id="TQJ07247.1"/>
    </source>
</evidence>
<gene>
    <name evidence="2" type="ORF">FB458_0305</name>
</gene>
<feature type="transmembrane region" description="Helical" evidence="1">
    <location>
        <begin position="480"/>
        <end position="497"/>
    </location>
</feature>
<feature type="transmembrane region" description="Helical" evidence="1">
    <location>
        <begin position="404"/>
        <end position="422"/>
    </location>
</feature>
<dbReference type="PANTHER" id="PTHR38454:SF1">
    <property type="entry name" value="INTEGRAL MEMBRANE PROTEIN"/>
    <property type="match status" value="1"/>
</dbReference>
<feature type="transmembrane region" description="Helical" evidence="1">
    <location>
        <begin position="267"/>
        <end position="290"/>
    </location>
</feature>
<dbReference type="Pfam" id="PF09586">
    <property type="entry name" value="YfhO"/>
    <property type="match status" value="1"/>
</dbReference>
<keyword evidence="3" id="KW-1185">Reference proteome</keyword>
<sequence length="936" mass="95933">MPSPPATERPGRRPARSRRPSAATLLGVLAVALPVLVVLGPALLGRGVLADTALLTRFAPWSAADGTRVATTNLCRSDIVDSVLPTMAELRRQVAGGRYPQWNPWPVGGAPVAGPDYGQWSPFALPLWVLPLTLAPAWLVLTQLAAVVAGTLAWLRRLGVPTGAGLVAGSAVATSGWMVGWAQWPQARVGALVPALFWAAERLVQRRDRGSAVAVALVVAGLLLGGFPAVTALAVYAAGAYVVARLAARHLVGARRPGAWREVGRGLAWGGVGVALGAAVTAFTMLPFVLRLRETDLAYRESYTGTHEALRTLVTAAAPGSQGLCVGSLPSSGVLPVESVTYVGAATLVLALVGALAPRRPRSRRGVVGFLVVAVAVTVVAGWLGGPLLWLVQKLPGLAANPIARVRAVLEVLLVALAALGLERLLRPPPGVAGPRRRRRWAFTAAVATLAAVVTVAALVDGVRDAVAKRYVDLFAPEVAWAAGVGLVAAVAVVVALRTGRRPVRLAAVAVVVLLVAGQGTAYAARALRTSPEGTFYPVTASHAFLQGVAGSDRVASSDFLAYPSTLPWYRLRTPVGHQFLSEPWRAYLLAVDPRVQLVPTLTDFSSRSLPLADVGRSPLLDRLAVRWWLAPGDEVPGTVRPARAPSPAGRVAVAAGRPVTCGVAAGGVRAVVVTTATALRRDPRAGTAPAAVTVTLDGATGGRTLPDDVPAGTALVVPVPAETRTGAGAATLTFTGIAAGALDGGGDQVRCGTVAPAADGLRLAQAAPGATVWERTTALPRVRWADRALRVADERAALAALAAGVPDDTVVLPGGDDGTGDGGASSGWGAVTVTTDDTGVVAASVDHPRAGWLVVADNLQAPGWSVTVDGRPATLRPADGAFGAVAVPAGRHEVRFAYAAPGLRVGALVSLGALAVLVILLASGVAARRRARTRG</sequence>
<comment type="caution">
    <text evidence="2">The sequence shown here is derived from an EMBL/GenBank/DDBJ whole genome shotgun (WGS) entry which is preliminary data.</text>
</comment>